<evidence type="ECO:0000313" key="1">
    <source>
        <dbReference type="EMBL" id="QDH91725.1"/>
    </source>
</evidence>
<dbReference type="GeneID" id="64766971"/>
<dbReference type="Proteomes" id="UP000316777">
    <property type="component" value="Segment"/>
</dbReference>
<dbReference type="EMBL" id="MK937592">
    <property type="protein sequence ID" value="QDH91725.1"/>
    <property type="molecule type" value="Genomic_DNA"/>
</dbReference>
<dbReference type="InterPro" id="IPR009097">
    <property type="entry name" value="Cyclic_Pdiesterase"/>
</dbReference>
<dbReference type="GO" id="GO:0016874">
    <property type="term" value="F:ligase activity"/>
    <property type="evidence" value="ECO:0007669"/>
    <property type="project" value="UniProtKB-KW"/>
</dbReference>
<dbReference type="SUPFAM" id="SSF55144">
    <property type="entry name" value="LigT-like"/>
    <property type="match status" value="1"/>
</dbReference>
<evidence type="ECO:0000313" key="2">
    <source>
        <dbReference type="Proteomes" id="UP000316777"/>
    </source>
</evidence>
<accession>A0A514DDN9</accession>
<keyword evidence="2" id="KW-1185">Reference proteome</keyword>
<dbReference type="Gene3D" id="3.90.1140.10">
    <property type="entry name" value="Cyclic phosphodiesterase"/>
    <property type="match status" value="1"/>
</dbReference>
<proteinExistence type="predicted"/>
<organism evidence="1 2">
    <name type="scientific">Mycobacterium phage Phrappuccino</name>
    <dbReference type="NCBI Taxonomy" id="2591223"/>
    <lineage>
        <taxon>Viruses</taxon>
        <taxon>Duplodnaviria</taxon>
        <taxon>Heunggongvirae</taxon>
        <taxon>Uroviricota</taxon>
        <taxon>Caudoviricetes</taxon>
        <taxon>Phrappuccinovirus</taxon>
        <taxon>Phrappuccinovirus phrappuccino</taxon>
        <taxon>Phreappuccinovirus Phrappuccino</taxon>
    </lineage>
</organism>
<gene>
    <name evidence="1" type="primary">50</name>
    <name evidence="1" type="ORF">SEA_PHRAPPUCCINO_50</name>
</gene>
<dbReference type="RefSeq" id="YP_010059739.1">
    <property type="nucleotide sequence ID" value="NC_054727.1"/>
</dbReference>
<dbReference type="Pfam" id="PF13563">
    <property type="entry name" value="2_5_RNA_ligase2"/>
    <property type="match status" value="1"/>
</dbReference>
<sequence length="197" mass="21376">MSTFFEQLAEVEHLVRLANSTTGSRYLEADAEQAKQTGGMVALYPRRDIAEAMAVQGGEPVEDIHLTLCYLGENVTDLPVDGVAAGIGHIADMLTAAVHARVMGHAIFNPDGGPTGEMDPCCVYLVSDSDLLTPLREAVHEVCEGALPEMPKQHEPFLPHMTAAYAMHPLDFTGEVIFDRLTIEWAGQTIDFPLLDS</sequence>
<protein>
    <submittedName>
        <fullName evidence="1">RNA ligase</fullName>
    </submittedName>
</protein>
<dbReference type="KEGG" id="vg:64766971"/>
<keyword evidence="1" id="KW-0436">Ligase</keyword>
<reference evidence="1 2" key="1">
    <citation type="submission" date="2019-05" db="EMBL/GenBank/DDBJ databases">
        <authorList>
            <person name="Pope W.H."/>
            <person name="Garlena R.A."/>
            <person name="Russell D.A."/>
            <person name="Jacobs-Sera D."/>
            <person name="Hatfull G.F."/>
        </authorList>
    </citation>
    <scope>NUCLEOTIDE SEQUENCE [LARGE SCALE GENOMIC DNA]</scope>
</reference>
<name>A0A514DDN9_9CAUD</name>